<keyword evidence="7 12" id="KW-1092">Inhibition of host IRF3 by virus</keyword>
<evidence type="ECO:0000256" key="6">
    <source>
        <dbReference type="ARBA" id="ARBA00022884"/>
    </source>
</evidence>
<accession>A0A168GR46</accession>
<sequence length="509" mass="60138">DACYYYKRINKLNHAVLKLGANDTWRTSPPTKYKGWCLDCCQHTDLTYCRGCTMYHVCQWCSQYDRCFLDTQPHLLRMRTFKNEVTKNDLMNLIDMYNILFPINQRIVDKFINSTRQHKCRNECMTQWYNHLLMPITLQSLSIELDGDVYYVFGYYDSMRDINQTPFSFTNLIDMYDKLLLDNVNFNRMSFLPVALQQEYALRYFSKSRFISEKRKCISDLHFSTNVIENLHNPSFKIQITRNCSELSSDWNGACKLVKDMSTYFNVLKTSHIEFYSISTRCRIFTQHKLKIASKHIKPNYATSNHKTSATEVHNCKWCSINNGYTVWNDFRIKKIYDNIFNFLRALIKSNSNIGHCSSQEKIYEHIKDVLDICDDEKWKMAVAEIFNCLEPVELDTVKYVLFNYEVNWDVINLLVQSVGKVPQILTLNDIVIIMKSIIYEWFDIRYMRNTPMTTFTVDKLRQLCTGVKTVDYDSGISDVEEWNRDHICHHKNSLHWSSASPTKKALIS</sequence>
<evidence type="ECO:0000256" key="4">
    <source>
        <dbReference type="ARBA" id="ARBA00022723"/>
    </source>
</evidence>
<comment type="subcellular location">
    <subcellularLocation>
        <location evidence="12">Host cytoplasm</location>
        <location evidence="12">Host cytoskeleton</location>
    </subcellularLocation>
</comment>
<keyword evidence="2 12" id="KW-0945">Host-virus interaction</keyword>
<dbReference type="GO" id="GO:0039548">
    <property type="term" value="P:symbiont-mediated suppression of host cytoplasmic pattern recognition receptor signaling pathway via inhibition of IRF3 activity"/>
    <property type="evidence" value="ECO:0007669"/>
    <property type="project" value="UniProtKB-KW"/>
</dbReference>
<feature type="non-terminal residue" evidence="13">
    <location>
        <position position="509"/>
    </location>
</feature>
<keyword evidence="3 12" id="KW-1090">Inhibition of host innate immune response by virus</keyword>
<proteinExistence type="inferred from homology"/>
<dbReference type="EMBL" id="KU243390">
    <property type="protein sequence ID" value="ANC33536.1"/>
    <property type="molecule type" value="Genomic_RNA"/>
</dbReference>
<keyword evidence="1 12" id="KW-1113">Inhibition of host RLR pathway by virus</keyword>
<comment type="subunit">
    <text evidence="12">Interacts (via C-terminus) with host IRF3; this interaction leads to IRF3 degradation. Interacts with host IRF7; this interaction leads to IRF7 degradation.</text>
</comment>
<evidence type="ECO:0000256" key="9">
    <source>
        <dbReference type="ARBA" id="ARBA00023200"/>
    </source>
</evidence>
<dbReference type="GO" id="GO:0003723">
    <property type="term" value="F:RNA binding"/>
    <property type="evidence" value="ECO:0007669"/>
    <property type="project" value="UniProtKB-KW"/>
</dbReference>
<keyword evidence="5 12" id="KW-1093">Inhibition of host IRF7 by virus</keyword>
<keyword evidence="9 12" id="KW-1035">Host cytoplasm</keyword>
<dbReference type="HAMAP" id="MF_04088">
    <property type="entry name" value="ROTA_NSP1"/>
    <property type="match status" value="1"/>
</dbReference>
<evidence type="ECO:0000256" key="11">
    <source>
        <dbReference type="ARBA" id="ARBA00023280"/>
    </source>
</evidence>
<dbReference type="GO" id="GO:0044163">
    <property type="term" value="C:host cytoskeleton"/>
    <property type="evidence" value="ECO:0007669"/>
    <property type="project" value="UniProtKB-SubCell"/>
</dbReference>
<dbReference type="GO" id="GO:0046872">
    <property type="term" value="F:metal ion binding"/>
    <property type="evidence" value="ECO:0007669"/>
    <property type="project" value="UniProtKB-KW"/>
</dbReference>
<keyword evidence="10 12" id="KW-0922">Interferon antiviral system evasion</keyword>
<evidence type="ECO:0000256" key="7">
    <source>
        <dbReference type="ARBA" id="ARBA00022931"/>
    </source>
</evidence>
<evidence type="ECO:0000256" key="3">
    <source>
        <dbReference type="ARBA" id="ARBA00022632"/>
    </source>
</evidence>
<evidence type="ECO:0000313" key="14">
    <source>
        <dbReference type="Proteomes" id="UP000242987"/>
    </source>
</evidence>
<comment type="function">
    <text evidence="12">Plays a role in the inhibition of host innate immunity by inducing the degradation of key host factors required to activate interferon production such as IRF3, IRF5 or IRF7. Associates with components of cullin RING ligases (CRLs) including CUL1 or CUL3, which are essential multisubunit ubiquitination complexes, to modulate their activities.</text>
</comment>
<evidence type="ECO:0000256" key="5">
    <source>
        <dbReference type="ARBA" id="ARBA00022811"/>
    </source>
</evidence>
<evidence type="ECO:0000256" key="12">
    <source>
        <dbReference type="RuleBase" id="RU361227"/>
    </source>
</evidence>
<organism evidence="13 14">
    <name type="scientific">Rotavirus G1</name>
    <dbReference type="NCBI Taxonomy" id="72132"/>
    <lineage>
        <taxon>Viruses</taxon>
        <taxon>Riboviria</taxon>
        <taxon>Orthornavirae</taxon>
        <taxon>Duplornaviricota</taxon>
        <taxon>Resentoviricetes</taxon>
        <taxon>Reovirales</taxon>
        <taxon>Sedoreoviridae</taxon>
        <taxon>Rotavirus</taxon>
        <taxon>Rotavirus alphagastroenteritidis</taxon>
        <taxon>Rotavirus A</taxon>
    </lineage>
</organism>
<protein>
    <recommendedName>
        <fullName evidence="12">Non-structural protein 1</fullName>
        <shortName evidence="12">NSP1</shortName>
    </recommendedName>
    <alternativeName>
        <fullName evidence="12">NCVP2</fullName>
    </alternativeName>
    <alternativeName>
        <fullName evidence="12">Non-structural RNA-binding protein 53</fullName>
    </alternativeName>
</protein>
<feature type="non-terminal residue" evidence="13">
    <location>
        <position position="1"/>
    </location>
</feature>
<evidence type="ECO:0000313" key="13">
    <source>
        <dbReference type="EMBL" id="ANC33536.1"/>
    </source>
</evidence>
<keyword evidence="6 12" id="KW-0694">RNA-binding</keyword>
<evidence type="ECO:0000256" key="2">
    <source>
        <dbReference type="ARBA" id="ARBA00022581"/>
    </source>
</evidence>
<dbReference type="InterPro" id="IPR002148">
    <property type="entry name" value="Rotavirus_NSP1"/>
</dbReference>
<keyword evidence="11 12" id="KW-0899">Viral immunoevasion</keyword>
<evidence type="ECO:0000256" key="10">
    <source>
        <dbReference type="ARBA" id="ARBA00023258"/>
    </source>
</evidence>
<dbReference type="GO" id="GO:0039557">
    <property type="term" value="P:symbiont-mediated suppression of host cytoplasmic pattern recognition receptor signaling pathway via inhibition of IRF7 activity"/>
    <property type="evidence" value="ECO:0007669"/>
    <property type="project" value="UniProtKB-KW"/>
</dbReference>
<name>A0A168GR46_9REOV</name>
<keyword evidence="4 12" id="KW-0479">Metal-binding</keyword>
<comment type="domain">
    <text evidence="12">The integrity of the zinc-binding domain in NSP1 is important for degradation of host IRF3.</text>
</comment>
<dbReference type="Proteomes" id="UP000242987">
    <property type="component" value="Genome"/>
</dbReference>
<evidence type="ECO:0000256" key="1">
    <source>
        <dbReference type="ARBA" id="ARBA00022482"/>
    </source>
</evidence>
<dbReference type="Pfam" id="PF00981">
    <property type="entry name" value="Rota_NS53"/>
    <property type="match status" value="1"/>
</dbReference>
<reference evidence="13 14" key="1">
    <citation type="journal article" date="2016" name="Virology">
        <title>Identification of novel and diverse rotaviruses in rodents and insectivores, and evidence of cross-species transmission into humans.</title>
        <authorList>
            <person name="Li K."/>
            <person name="Lin X.D."/>
            <person name="Huang K.Y."/>
            <person name="Zhang B."/>
            <person name="Shi M."/>
            <person name="Guo W.P."/>
            <person name="Wang M.R."/>
            <person name="Wang W."/>
            <person name="Xing J.G."/>
            <person name="Li M.H."/>
            <person name="Hong W.S."/>
            <person name="Holmes E.C."/>
            <person name="Zhang Y.Z."/>
        </authorList>
    </citation>
    <scope>NUCLEOTIDE SEQUENCE [LARGE SCALE GENOMIC DNA]</scope>
    <source>
        <strain evidence="13 14">RVA/Human/CHN/WZ202/2013</strain>
    </source>
</reference>
<evidence type="ECO:0000256" key="8">
    <source>
        <dbReference type="ARBA" id="ARBA00023111"/>
    </source>
</evidence>
<comment type="similarity">
    <text evidence="12">Belongs to the rotavirus NSP1 family.</text>
</comment>
<keyword evidence="8 12" id="KW-1037">Host cytoskeleton</keyword>